<keyword evidence="5" id="KW-0547">Nucleotide-binding</keyword>
<protein>
    <submittedName>
        <fullName evidence="5">Energy-coupling factor transporter ATP-binding protein EcfA2</fullName>
    </submittedName>
</protein>
<dbReference type="Pfam" id="PF01935">
    <property type="entry name" value="DUF87"/>
    <property type="match status" value="1"/>
</dbReference>
<evidence type="ECO:0000259" key="4">
    <source>
        <dbReference type="Pfam" id="PF26449"/>
    </source>
</evidence>
<feature type="compositionally biased region" description="Basic and acidic residues" evidence="1">
    <location>
        <begin position="771"/>
        <end position="781"/>
    </location>
</feature>
<dbReference type="Pfam" id="PF26449">
    <property type="entry name" value="DUF8128"/>
    <property type="match status" value="1"/>
</dbReference>
<keyword evidence="2" id="KW-1133">Transmembrane helix</keyword>
<feature type="domain" description="Helicase HerA central" evidence="3">
    <location>
        <begin position="371"/>
        <end position="446"/>
    </location>
</feature>
<dbReference type="InterPro" id="IPR027417">
    <property type="entry name" value="P-loop_NTPase"/>
</dbReference>
<comment type="caution">
    <text evidence="5">The sequence shown here is derived from an EMBL/GenBank/DDBJ whole genome shotgun (WGS) entry which is preliminary data.</text>
</comment>
<keyword evidence="5" id="KW-0067">ATP-binding</keyword>
<dbReference type="Proteomes" id="UP000523007">
    <property type="component" value="Unassembled WGS sequence"/>
</dbReference>
<evidence type="ECO:0000313" key="5">
    <source>
        <dbReference type="EMBL" id="MBB4934421.1"/>
    </source>
</evidence>
<dbReference type="GO" id="GO:0005524">
    <property type="term" value="F:ATP binding"/>
    <property type="evidence" value="ECO:0007669"/>
    <property type="project" value="UniProtKB-KW"/>
</dbReference>
<feature type="transmembrane region" description="Helical" evidence="2">
    <location>
        <begin position="20"/>
        <end position="43"/>
    </location>
</feature>
<dbReference type="Gene3D" id="3.40.50.300">
    <property type="entry name" value="P-loop containing nucleotide triphosphate hydrolases"/>
    <property type="match status" value="2"/>
</dbReference>
<dbReference type="PANTHER" id="PTHR30121:SF6">
    <property type="entry name" value="SLR6007 PROTEIN"/>
    <property type="match status" value="1"/>
</dbReference>
<dbReference type="PANTHER" id="PTHR30121">
    <property type="entry name" value="UNCHARACTERIZED PROTEIN YJGR-RELATED"/>
    <property type="match status" value="1"/>
</dbReference>
<keyword evidence="6" id="KW-1185">Reference proteome</keyword>
<dbReference type="InterPro" id="IPR002789">
    <property type="entry name" value="HerA_central"/>
</dbReference>
<dbReference type="AlphaFoldDB" id="A0A7W7RMY1"/>
<sequence>MSAYDHIDHALTTTIGLSAATALTVLITAGLFLVTTTIGLRVMRYAILAHRARVIEIQPPPTATMDQAHAFWAHAMGLLKPRWRRALLQPHLAFEVLASANGVRLQMWVPGIIPPGVVERAIAAHWPGATTHTTPATRYRDANERTHAIGGWLAMARPDDYPLRTTFADDPMRALLGAVRDLGPDQSVCVRVCARPATGWRLQHARISAARLRGRTMGIARMVWDPLGPSTARAPAWPDVTDNIRAILTKANSPRLACHASYLLATTSTTQEAHERLRGRAHSVASYAAAFGSGTQQLTRSRMWWPQLWRTHRYLARGYLLSVSELAALAHIPTDEVIPGLERAGARRIAPTPSIPTGDTNARVIGDADTGNTRPVALTVPDARQHTHIVGKTGSGKSTLLANLALQDAHAGRPALVIDPRGDLVTDILARLPKHAGERVVLWDPDDNAAPPRLNLLHGADPEFTSDTVVGVFRRLFASSWGPRSDDILRSASLTLTRANDPTLTLGDIPRLLADDAYRARLVGRIQDEFLAGFWHWYEDLSRNARTSSTGPVLNKLRTVLLRPWVRNVVASGPNSVSLPEVWDNGGLVLMRLPKGVLGEDTASLIGAFALALTWQTVTSRVGIPEHQRNDVNAYIDEAHNFLLLPRSMSDMLAEARGYHLGLTLAHQELSQLPPELRKALAANARSKIFFTSSPEDATSLQDHTLPELGAHDLSHLGAYQGAARLLVNGRERPAFTMRTRALPPRIPGRATAIRQAARQHSPPTRARAPRTADARTRLNT</sequence>
<dbReference type="InterPro" id="IPR051162">
    <property type="entry name" value="T4SS_component"/>
</dbReference>
<feature type="region of interest" description="Disordered" evidence="1">
    <location>
        <begin position="754"/>
        <end position="781"/>
    </location>
</feature>
<proteinExistence type="predicted"/>
<dbReference type="SUPFAM" id="SSF52540">
    <property type="entry name" value="P-loop containing nucleoside triphosphate hydrolases"/>
    <property type="match status" value="1"/>
</dbReference>
<keyword evidence="2" id="KW-0812">Transmembrane</keyword>
<feature type="domain" description="DUF8128" evidence="4">
    <location>
        <begin position="53"/>
        <end position="337"/>
    </location>
</feature>
<evidence type="ECO:0000256" key="2">
    <source>
        <dbReference type="SAM" id="Phobius"/>
    </source>
</evidence>
<evidence type="ECO:0000259" key="3">
    <source>
        <dbReference type="Pfam" id="PF01935"/>
    </source>
</evidence>
<name>A0A7W7RMY1_9ACTN</name>
<accession>A0A7W7RMY1</accession>
<keyword evidence="2" id="KW-0472">Membrane</keyword>
<gene>
    <name evidence="5" type="ORF">F4561_005241</name>
</gene>
<dbReference type="InterPro" id="IPR058441">
    <property type="entry name" value="DUF8128"/>
</dbReference>
<dbReference type="EMBL" id="JACHJT010000001">
    <property type="protein sequence ID" value="MBB4934421.1"/>
    <property type="molecule type" value="Genomic_DNA"/>
</dbReference>
<organism evidence="5 6">
    <name type="scientific">Lipingzhangella halophila</name>
    <dbReference type="NCBI Taxonomy" id="1783352"/>
    <lineage>
        <taxon>Bacteria</taxon>
        <taxon>Bacillati</taxon>
        <taxon>Actinomycetota</taxon>
        <taxon>Actinomycetes</taxon>
        <taxon>Streptosporangiales</taxon>
        <taxon>Nocardiopsidaceae</taxon>
        <taxon>Lipingzhangella</taxon>
    </lineage>
</organism>
<dbReference type="CDD" id="cd01127">
    <property type="entry name" value="TrwB_TraG_TraD_VirD4"/>
    <property type="match status" value="2"/>
</dbReference>
<evidence type="ECO:0000256" key="1">
    <source>
        <dbReference type="SAM" id="MobiDB-lite"/>
    </source>
</evidence>
<reference evidence="5 6" key="1">
    <citation type="submission" date="2020-08" db="EMBL/GenBank/DDBJ databases">
        <title>Sequencing the genomes of 1000 actinobacteria strains.</title>
        <authorList>
            <person name="Klenk H.-P."/>
        </authorList>
    </citation>
    <scope>NUCLEOTIDE SEQUENCE [LARGE SCALE GENOMIC DNA]</scope>
    <source>
        <strain evidence="5 6">DSM 102030</strain>
    </source>
</reference>
<evidence type="ECO:0000313" key="6">
    <source>
        <dbReference type="Proteomes" id="UP000523007"/>
    </source>
</evidence>
<dbReference type="RefSeq" id="WP_312885535.1">
    <property type="nucleotide sequence ID" value="NZ_JACHJT010000001.1"/>
</dbReference>